<accession>A0AAI8Z1T3</accession>
<evidence type="ECO:0000256" key="6">
    <source>
        <dbReference type="ARBA" id="ARBA00031849"/>
    </source>
</evidence>
<dbReference type="EMBL" id="CAVMBE010000041">
    <property type="protein sequence ID" value="CAK4030916.1"/>
    <property type="molecule type" value="Genomic_DNA"/>
</dbReference>
<evidence type="ECO:0000256" key="4">
    <source>
        <dbReference type="ARBA" id="ARBA00022946"/>
    </source>
</evidence>
<dbReference type="Gene3D" id="3.90.1200.10">
    <property type="match status" value="1"/>
</dbReference>
<dbReference type="AlphaFoldDB" id="A0AAI8Z1T3"/>
<comment type="caution">
    <text evidence="8">The sequence shown here is derived from an EMBL/GenBank/DDBJ whole genome shotgun (WGS) entry which is preliminary data.</text>
</comment>
<evidence type="ECO:0000313" key="9">
    <source>
        <dbReference type="Proteomes" id="UP001296104"/>
    </source>
</evidence>
<dbReference type="Proteomes" id="UP001296104">
    <property type="component" value="Unassembled WGS sequence"/>
</dbReference>
<dbReference type="PANTHER" id="PTHR36091">
    <property type="entry name" value="ALTERED INHERITANCE OF MITOCHONDRIA PROTEIN 9, MITOCHONDRIAL"/>
    <property type="match status" value="1"/>
</dbReference>
<dbReference type="SUPFAM" id="SSF56112">
    <property type="entry name" value="Protein kinase-like (PK-like)"/>
    <property type="match status" value="1"/>
</dbReference>
<evidence type="ECO:0000313" key="8">
    <source>
        <dbReference type="EMBL" id="CAK4030916.1"/>
    </source>
</evidence>
<dbReference type="InterPro" id="IPR002575">
    <property type="entry name" value="Aminoglycoside_PTrfase"/>
</dbReference>
<evidence type="ECO:0000259" key="7">
    <source>
        <dbReference type="Pfam" id="PF01636"/>
    </source>
</evidence>
<organism evidence="8 9">
    <name type="scientific">Lecanosticta acicola</name>
    <dbReference type="NCBI Taxonomy" id="111012"/>
    <lineage>
        <taxon>Eukaryota</taxon>
        <taxon>Fungi</taxon>
        <taxon>Dikarya</taxon>
        <taxon>Ascomycota</taxon>
        <taxon>Pezizomycotina</taxon>
        <taxon>Dothideomycetes</taxon>
        <taxon>Dothideomycetidae</taxon>
        <taxon>Mycosphaerellales</taxon>
        <taxon>Mycosphaerellaceae</taxon>
        <taxon>Lecanosticta</taxon>
    </lineage>
</organism>
<evidence type="ECO:0000256" key="2">
    <source>
        <dbReference type="ARBA" id="ARBA00005543"/>
    </source>
</evidence>
<protein>
    <recommendedName>
        <fullName evidence="3">Altered inheritance of mitochondria protein 9, mitochondrial</fullName>
    </recommendedName>
    <alternativeName>
        <fullName evidence="6">Found in mitochondrial proteome protein 29</fullName>
    </alternativeName>
</protein>
<keyword evidence="5" id="KW-0496">Mitochondrion</keyword>
<comment type="similarity">
    <text evidence="2">Belongs to the AIM9 family.</text>
</comment>
<dbReference type="InterPro" id="IPR011009">
    <property type="entry name" value="Kinase-like_dom_sf"/>
</dbReference>
<evidence type="ECO:0000256" key="1">
    <source>
        <dbReference type="ARBA" id="ARBA00004173"/>
    </source>
</evidence>
<dbReference type="Pfam" id="PF01636">
    <property type="entry name" value="APH"/>
    <property type="match status" value="1"/>
</dbReference>
<proteinExistence type="inferred from homology"/>
<dbReference type="PANTHER" id="PTHR36091:SF1">
    <property type="entry name" value="ALTERED INHERITANCE OF MITOCHONDRIA PROTEIN 9, MITOCHONDRIAL"/>
    <property type="match status" value="1"/>
</dbReference>
<evidence type="ECO:0000256" key="5">
    <source>
        <dbReference type="ARBA" id="ARBA00023128"/>
    </source>
</evidence>
<sequence>MRRNPFLAGLAKALTTMRTGETKSLFNYTSGRWLWNEEAQLAARSISFNVEALKQAACRALHAQSCVSLEKIGEGNFNKALRLTMSCGRTIIAKLPHPNAGPAKLTTSSEVATMNYARSVLKLPVPNVLAWSCTKENAVESEYILMEEAKGSQLSSVWHSLPVKRKAHIIREIVQVEAQMMSTPFDIIGPIVRSEFWEKERAVMGHKGPWTSSTQYLQSIANREIEWLQKFADRHPQSHDPWQYESPLQASADAHIASLNKLKAVIPDIVPRDEDSTRPRFWHPDFHAGNIYVDDEANITAIIDWQGAWITPPFLGINPPSVLDYGVDMLMKLPDNFKSLDDDEKERLRYQVSQSLLITAYETKTAEINQIHHKVMRLNHGQTLKQLEAFANSTWDDGLYPVNECLLRVQREWSHFGLDKDCQCPYEFSASEIRQHVEEADNFNDSQQFWSNLRGILSSDGYTTNEDYPRAVKLFEELQKTAGRSST</sequence>
<keyword evidence="4" id="KW-0809">Transit peptide</keyword>
<name>A0AAI8Z1T3_9PEZI</name>
<dbReference type="InterPro" id="IPR051035">
    <property type="entry name" value="Mito_inheritance_9"/>
</dbReference>
<reference evidence="8" key="1">
    <citation type="submission" date="2023-11" db="EMBL/GenBank/DDBJ databases">
        <authorList>
            <person name="Alioto T."/>
            <person name="Alioto T."/>
            <person name="Gomez Garrido J."/>
        </authorList>
    </citation>
    <scope>NUCLEOTIDE SEQUENCE</scope>
</reference>
<gene>
    <name evidence="8" type="ORF">LECACI_7A006074</name>
</gene>
<comment type="subcellular location">
    <subcellularLocation>
        <location evidence="1">Mitochondrion</location>
    </subcellularLocation>
</comment>
<feature type="domain" description="Aminoglycoside phosphotransferase" evidence="7">
    <location>
        <begin position="71"/>
        <end position="313"/>
    </location>
</feature>
<keyword evidence="9" id="KW-1185">Reference proteome</keyword>
<dbReference type="GO" id="GO:0005739">
    <property type="term" value="C:mitochondrion"/>
    <property type="evidence" value="ECO:0007669"/>
    <property type="project" value="UniProtKB-SubCell"/>
</dbReference>
<evidence type="ECO:0000256" key="3">
    <source>
        <dbReference type="ARBA" id="ARBA00016197"/>
    </source>
</evidence>